<name>A0A8S9KNE0_BRACR</name>
<gene>
    <name evidence="2" type="ORF">F2Q68_00009493</name>
    <name evidence="1" type="ORF">F2Q70_00016533</name>
</gene>
<dbReference type="Proteomes" id="UP000712281">
    <property type="component" value="Unassembled WGS sequence"/>
</dbReference>
<evidence type="ECO:0000313" key="3">
    <source>
        <dbReference type="Proteomes" id="UP000712281"/>
    </source>
</evidence>
<proteinExistence type="predicted"/>
<evidence type="ECO:0000313" key="1">
    <source>
        <dbReference type="EMBL" id="KAF2562908.1"/>
    </source>
</evidence>
<sequence>MYMHGPQESHGRTWIFFFDGELLRKLLVMFPRSFTGGDRRRRVADEMKREEAAGH</sequence>
<dbReference type="AlphaFoldDB" id="A0A8S9KNE0"/>
<comment type="caution">
    <text evidence="2">The sequence shown here is derived from an EMBL/GenBank/DDBJ whole genome shotgun (WGS) entry which is preliminary data.</text>
</comment>
<protein>
    <submittedName>
        <fullName evidence="2">Uncharacterized protein</fullName>
    </submittedName>
</protein>
<dbReference type="EMBL" id="QGKW02000717">
    <property type="protein sequence ID" value="KAF2595552.1"/>
    <property type="molecule type" value="Genomic_DNA"/>
</dbReference>
<accession>A0A8S9KNE0</accession>
<dbReference type="EMBL" id="QGKY02001250">
    <property type="protein sequence ID" value="KAF2562908.1"/>
    <property type="molecule type" value="Genomic_DNA"/>
</dbReference>
<evidence type="ECO:0000313" key="2">
    <source>
        <dbReference type="EMBL" id="KAF2595552.1"/>
    </source>
</evidence>
<reference evidence="2" key="1">
    <citation type="submission" date="2019-12" db="EMBL/GenBank/DDBJ databases">
        <title>Genome sequencing and annotation of Brassica cretica.</title>
        <authorList>
            <person name="Studholme D.J."/>
            <person name="Sarris P.F."/>
        </authorList>
    </citation>
    <scope>NUCLEOTIDE SEQUENCE</scope>
    <source>
        <strain evidence="2">PFS-001/15</strain>
        <strain evidence="1">PFS-102/07</strain>
        <tissue evidence="2">Leaf</tissue>
    </source>
</reference>
<organism evidence="2 3">
    <name type="scientific">Brassica cretica</name>
    <name type="common">Mustard</name>
    <dbReference type="NCBI Taxonomy" id="69181"/>
    <lineage>
        <taxon>Eukaryota</taxon>
        <taxon>Viridiplantae</taxon>
        <taxon>Streptophyta</taxon>
        <taxon>Embryophyta</taxon>
        <taxon>Tracheophyta</taxon>
        <taxon>Spermatophyta</taxon>
        <taxon>Magnoliopsida</taxon>
        <taxon>eudicotyledons</taxon>
        <taxon>Gunneridae</taxon>
        <taxon>Pentapetalae</taxon>
        <taxon>rosids</taxon>
        <taxon>malvids</taxon>
        <taxon>Brassicales</taxon>
        <taxon>Brassicaceae</taxon>
        <taxon>Brassiceae</taxon>
        <taxon>Brassica</taxon>
    </lineage>
</organism>